<feature type="compositionally biased region" description="Polar residues" evidence="1">
    <location>
        <begin position="585"/>
        <end position="604"/>
    </location>
</feature>
<feature type="region of interest" description="Disordered" evidence="1">
    <location>
        <begin position="511"/>
        <end position="613"/>
    </location>
</feature>
<evidence type="ECO:0000313" key="5">
    <source>
        <dbReference type="Proteomes" id="UP001108240"/>
    </source>
</evidence>
<name>A0A9J8A5T0_CYPCA</name>
<feature type="compositionally biased region" description="Polar residues" evidence="1">
    <location>
        <begin position="515"/>
        <end position="528"/>
    </location>
</feature>
<dbReference type="GO" id="GO:0031023">
    <property type="term" value="P:microtubule organizing center organization"/>
    <property type="evidence" value="ECO:0007669"/>
    <property type="project" value="TreeGrafter"/>
</dbReference>
<feature type="compositionally biased region" description="Polar residues" evidence="1">
    <location>
        <begin position="865"/>
        <end position="905"/>
    </location>
</feature>
<dbReference type="Pfam" id="PF15253">
    <property type="entry name" value="STIL_N"/>
    <property type="match status" value="1"/>
</dbReference>
<sequence length="1286" mass="141254">MNRVQVDFKGMPAHILENSVRAENLRSSDNILTPLTFPKSKVSLWDPTPSGDVVSLHFSYYRNPRLLLVEKALRLAHRHARQTNNPRYFCFLLGRLAVDGDEEGVIITLDRFDPGREQTGLPGKTPTALLPGDILVPCVFEAQQATGSTVHSREDLNISFKMLQHSCCSKEMLELSKLLTLRARLSCSENMDRLTFDLSWAAVTLACTLDVVPVRAVPIIPTALVRNLSSPAGVTQNSRKRGFLTMDQTRKLLLILESDPKAYTLPLVGIWLSGVTHIHNPLVWAWCLRYLHSSALQDKVMSEGGTFLVVLYSLTHRDPEFYQCKPCVGQQQMSFQLLTSTESFTLYKNVEPSEGRPLQFELSAENQNQETVLFEEVLSQTVLTGTTLAASSAAPQKKLSISDHDSGVEDEDLSPRPSPNPHPVSQQTRRIHPSVPELSMVLDGSFLDGSVANTQDTTPVSHSLSNVQRRSISPAHQGLAVLRPPEQGSISGPPLIRRPLTPILSQAKIKLHPNPGQQTPQPNVNRKSLPSMRRSREGSSASSASSSSSSSSNKNAASPNGSFHKQKQRYSQGFPTKPQPIYSGPPTSAHTSTRKSSAMPSQTPIHHPSQHRLFHSTPAANPCSCCTNQPSHVPFYQNNTWQGTPTYPTVAHNPCGFHCTLESVPPRDHCLSPSRQTLGCCKSPTKSPVCHPAVPVHYSPSPGPCVPTVNPNKGSVEQVPPCQAQCCQVQSSQGACLDTPMGLLPADAYKMLMDQERQLKLLQLQVCIKKPNILSLICHCMLLTDFPQQIQKLLESQSKTPPVSSAERDTQQERDNQTPTSPPKPTSVSVAVGTGGSLFWNTPRESSTHEAPSLDWQTEMEPKSGCQNDSIVTSRLGSENGSRYTEDQNTGSTLHPTSPKPNMSSGFGAHLFQSPVLGESASMYYNSPSRSNDLPENREMDNPRFYKELLGQLQSRLQDSAIMDEKVEQDQQSVPNRQSLSPVGHQSKKSPTSSIPQTQKIKHRFSPPDQDRVLSATLRQLQQFGVNIDLDSEQGKTTRATVESASTLACINPEAVIPRLALSEPVGTSIWGPSGSVDLSLEANAIALKYLTDSQLSRLSLGGQSSVPRPDPSAILLRRPAAEKSGVGLSILSPTNMSLATCKYMKKYGLIEGENSSEEEQEDAVLVDSALGCSVQNETSKNVSVRQHREDQSTAVLKNMSNKPVANPHISPIDSQEQLIQYLRPKMQLLMCGGTNPEEENDAKKHLTQRRSSLTENQRMQEVREPEGSVGNFLDLSRLRQLPKLF</sequence>
<dbReference type="GeneTree" id="ENSGT00390000007310"/>
<dbReference type="InterPro" id="IPR058559">
    <property type="entry name" value="PRM_STIL"/>
</dbReference>
<dbReference type="OMA" id="CKCGYLT"/>
<feature type="region of interest" description="Disordered" evidence="1">
    <location>
        <begin position="966"/>
        <end position="1009"/>
    </location>
</feature>
<evidence type="ECO:0000313" key="4">
    <source>
        <dbReference type="Ensembl" id="ENSCCRP00000140514.1"/>
    </source>
</evidence>
<evidence type="ECO:0000259" key="2">
    <source>
        <dbReference type="Pfam" id="PF15253"/>
    </source>
</evidence>
<reference evidence="4" key="1">
    <citation type="submission" date="2025-08" db="UniProtKB">
        <authorList>
            <consortium name="Ensembl"/>
        </authorList>
    </citation>
    <scope>IDENTIFICATION</scope>
</reference>
<keyword evidence="5" id="KW-1185">Reference proteome</keyword>
<feature type="compositionally biased region" description="Polar residues" evidence="1">
    <location>
        <begin position="970"/>
        <end position="981"/>
    </location>
</feature>
<feature type="compositionally biased region" description="Polar residues" evidence="1">
    <location>
        <begin position="559"/>
        <end position="574"/>
    </location>
</feature>
<feature type="compositionally biased region" description="Polar residues" evidence="1">
    <location>
        <begin position="451"/>
        <end position="471"/>
    </location>
</feature>
<feature type="region of interest" description="Disordered" evidence="1">
    <location>
        <begin position="1235"/>
        <end position="1268"/>
    </location>
</feature>
<evidence type="ECO:0000256" key="1">
    <source>
        <dbReference type="SAM" id="MobiDB-lite"/>
    </source>
</evidence>
<evidence type="ECO:0000259" key="3">
    <source>
        <dbReference type="Pfam" id="PF25775"/>
    </source>
</evidence>
<feature type="region of interest" description="Disordered" evidence="1">
    <location>
        <begin position="450"/>
        <end position="498"/>
    </location>
</feature>
<dbReference type="PANTHER" id="PTHR15128">
    <property type="entry name" value="TAL1 SCL INTERRUPTING LOCUS"/>
    <property type="match status" value="1"/>
</dbReference>
<dbReference type="GO" id="GO:0005815">
    <property type="term" value="C:microtubule organizing center"/>
    <property type="evidence" value="ECO:0007669"/>
    <property type="project" value="TreeGrafter"/>
</dbReference>
<dbReference type="GO" id="GO:0007224">
    <property type="term" value="P:smoothened signaling pathway"/>
    <property type="evidence" value="ECO:0007669"/>
    <property type="project" value="TreeGrafter"/>
</dbReference>
<feature type="compositionally biased region" description="Polar residues" evidence="1">
    <location>
        <begin position="989"/>
        <end position="999"/>
    </location>
</feature>
<dbReference type="Proteomes" id="UP001108240">
    <property type="component" value="Unplaced"/>
</dbReference>
<feature type="region of interest" description="Disordered" evidence="1">
    <location>
        <begin position="393"/>
        <end position="431"/>
    </location>
</feature>
<dbReference type="PANTHER" id="PTHR15128:SF0">
    <property type="entry name" value="SCL-INTERRUPTING LOCUS PROTEIN"/>
    <property type="match status" value="1"/>
</dbReference>
<feature type="domain" description="STIL N-terminal" evidence="2">
    <location>
        <begin position="44"/>
        <end position="381"/>
    </location>
</feature>
<dbReference type="InterPro" id="IPR026123">
    <property type="entry name" value="STIL"/>
</dbReference>
<feature type="domain" description="STIL coiled coil region" evidence="3">
    <location>
        <begin position="746"/>
        <end position="767"/>
    </location>
</feature>
<dbReference type="InterPro" id="IPR057731">
    <property type="entry name" value="STIL_N"/>
</dbReference>
<feature type="compositionally biased region" description="Low complexity" evidence="1">
    <location>
        <begin position="539"/>
        <end position="558"/>
    </location>
</feature>
<dbReference type="Pfam" id="PF26399">
    <property type="entry name" value="PRM_STIL"/>
    <property type="match status" value="1"/>
</dbReference>
<proteinExistence type="predicted"/>
<dbReference type="GO" id="GO:0007052">
    <property type="term" value="P:mitotic spindle organization"/>
    <property type="evidence" value="ECO:0007669"/>
    <property type="project" value="TreeGrafter"/>
</dbReference>
<dbReference type="InterPro" id="IPR057655">
    <property type="entry name" value="STIL_CC"/>
</dbReference>
<organism evidence="4 5">
    <name type="scientific">Cyprinus carpio carpio</name>
    <dbReference type="NCBI Taxonomy" id="630221"/>
    <lineage>
        <taxon>Eukaryota</taxon>
        <taxon>Metazoa</taxon>
        <taxon>Chordata</taxon>
        <taxon>Craniata</taxon>
        <taxon>Vertebrata</taxon>
        <taxon>Euteleostomi</taxon>
        <taxon>Actinopterygii</taxon>
        <taxon>Neopterygii</taxon>
        <taxon>Teleostei</taxon>
        <taxon>Ostariophysi</taxon>
        <taxon>Cypriniformes</taxon>
        <taxon>Cyprinidae</taxon>
        <taxon>Cyprininae</taxon>
        <taxon>Cyprinus</taxon>
    </lineage>
</organism>
<accession>A0A9J8A5T0</accession>
<feature type="region of interest" description="Disordered" evidence="1">
    <location>
        <begin position="796"/>
        <end position="910"/>
    </location>
</feature>
<reference evidence="4" key="2">
    <citation type="submission" date="2025-09" db="UniProtKB">
        <authorList>
            <consortium name="Ensembl"/>
        </authorList>
    </citation>
    <scope>IDENTIFICATION</scope>
</reference>
<dbReference type="Pfam" id="PF25775">
    <property type="entry name" value="CC_STIL"/>
    <property type="match status" value="1"/>
</dbReference>
<feature type="compositionally biased region" description="Basic and acidic residues" evidence="1">
    <location>
        <begin position="806"/>
        <end position="816"/>
    </location>
</feature>
<dbReference type="Ensembl" id="ENSCCRT00000131476.1">
    <property type="protein sequence ID" value="ENSCCRP00000140514.1"/>
    <property type="gene ID" value="ENSCCRG00000009902.2"/>
</dbReference>
<protein>
    <submittedName>
        <fullName evidence="4">STIL centriolar assembly protein</fullName>
    </submittedName>
</protein>
<dbReference type="GO" id="GO:0071539">
    <property type="term" value="P:protein localization to centrosome"/>
    <property type="evidence" value="ECO:0007669"/>
    <property type="project" value="TreeGrafter"/>
</dbReference>